<evidence type="ECO:0008006" key="3">
    <source>
        <dbReference type="Google" id="ProtNLM"/>
    </source>
</evidence>
<evidence type="ECO:0000313" key="1">
    <source>
        <dbReference type="EMBL" id="PIW37178.1"/>
    </source>
</evidence>
<dbReference type="Proteomes" id="UP000230292">
    <property type="component" value="Unassembled WGS sequence"/>
</dbReference>
<dbReference type="Pfam" id="PF13177">
    <property type="entry name" value="DNA_pol3_delta2"/>
    <property type="match status" value="1"/>
</dbReference>
<dbReference type="InterPro" id="IPR027417">
    <property type="entry name" value="P-loop_NTPase"/>
</dbReference>
<gene>
    <name evidence="1" type="ORF">COW24_01385</name>
</gene>
<comment type="caution">
    <text evidence="1">The sequence shown here is derived from an EMBL/GenBank/DDBJ whole genome shotgun (WGS) entry which is preliminary data.</text>
</comment>
<accession>A0A2M7H4L9</accession>
<sequence length="211" mass="23557">TRQAANALLKVLEEPQAETVTILATSTPDQLPDTLRSRLHTVYVPPLIGAQARQVASVLDQALTAGELEEAVHMSSGRFQRLHDLVSVGVSGSGFASRAEFWISFLEGSVTARDAAVKKQFGLSVKDNEELHQLSKYLDTAQEVIHDIFLLATRSDQALVFIKQRDRLEGIASQWGKRQSAIRLALIDRIRLMEIRKVNKKNILDYLTIRL</sequence>
<proteinExistence type="predicted"/>
<dbReference type="AlphaFoldDB" id="A0A2M7H4L9"/>
<dbReference type="Gene3D" id="3.40.50.300">
    <property type="entry name" value="P-loop containing nucleotide triphosphate hydrolases"/>
    <property type="match status" value="1"/>
</dbReference>
<feature type="non-terminal residue" evidence="1">
    <location>
        <position position="1"/>
    </location>
</feature>
<organism evidence="1 2">
    <name type="scientific">Candidatus Kerfeldbacteria bacterium CG15_BIG_FIL_POST_REV_8_21_14_020_45_12</name>
    <dbReference type="NCBI Taxonomy" id="2014247"/>
    <lineage>
        <taxon>Bacteria</taxon>
        <taxon>Candidatus Kerfeldiibacteriota</taxon>
    </lineage>
</organism>
<name>A0A2M7H4L9_9BACT</name>
<evidence type="ECO:0000313" key="2">
    <source>
        <dbReference type="Proteomes" id="UP000230292"/>
    </source>
</evidence>
<reference evidence="1 2" key="1">
    <citation type="submission" date="2017-09" db="EMBL/GenBank/DDBJ databases">
        <title>Depth-based differentiation of microbial function through sediment-hosted aquifers and enrichment of novel symbionts in the deep terrestrial subsurface.</title>
        <authorList>
            <person name="Probst A.J."/>
            <person name="Ladd B."/>
            <person name="Jarett J.K."/>
            <person name="Geller-Mcgrath D.E."/>
            <person name="Sieber C.M."/>
            <person name="Emerson J.B."/>
            <person name="Anantharaman K."/>
            <person name="Thomas B.C."/>
            <person name="Malmstrom R."/>
            <person name="Stieglmeier M."/>
            <person name="Klingl A."/>
            <person name="Woyke T."/>
            <person name="Ryan C.M."/>
            <person name="Banfield J.F."/>
        </authorList>
    </citation>
    <scope>NUCLEOTIDE SEQUENCE [LARGE SCALE GENOMIC DNA]</scope>
    <source>
        <strain evidence="1">CG15_BIG_FIL_POST_REV_8_21_14_020_45_12</strain>
    </source>
</reference>
<protein>
    <recommendedName>
        <fullName evidence="3">DNA polymerase III subunit delta</fullName>
    </recommendedName>
</protein>
<dbReference type="SUPFAM" id="SSF52540">
    <property type="entry name" value="P-loop containing nucleoside triphosphate hydrolases"/>
    <property type="match status" value="1"/>
</dbReference>
<dbReference type="EMBL" id="PFGC01000019">
    <property type="protein sequence ID" value="PIW37178.1"/>
    <property type="molecule type" value="Genomic_DNA"/>
</dbReference>